<dbReference type="InterPro" id="IPR036034">
    <property type="entry name" value="PDZ_sf"/>
</dbReference>
<dbReference type="SUPFAM" id="SSF50156">
    <property type="entry name" value="PDZ domain-like"/>
    <property type="match status" value="4"/>
</dbReference>
<dbReference type="Gene3D" id="2.30.42.10">
    <property type="match status" value="4"/>
</dbReference>
<sequence>MRYTTEPGDATDMPQKFTFNPKEGIDNPVLMISDDPEPDLCPRLCLLKREEGEGFGFNLRKESGCRGHVVQQVAPWSAAERSGLRDGDRILEVNENFVDNQEYSKVVLKVQASGLQLCLLVLSAVEYETAVCEGIDLMALSRANRGEGCARPRLCHISREPGIGLGLNIFPIEGERGKYYLSPVSEGPAERAGVQAEDHLLSINGVMVSKLTHSALMKMFKKCGECVAVLVIDSRSKESYMRRRLPILPAFAITHNLPHKPKTLHLTQGPQGYGFLLRQEKLTTGHIAHLLREVDPCSPAEAAGMEDGDLLLAVNGEQVENSEHEYIVSKIRQSGQQVTLTTISIQGRDYYTQLGLSPLMFYEEYIPQRERFPTNTLPSNNLPRPRLCTLHREDTGFGFKLACSQNECRIYVVQVEAGHSGERAGLREGDVIVEVNGQNVDHENFEKVVTLIRKGGTSLMLLVVHKDGFEKLSRSGIPITPDVSLHSTKAPDSTHDIFV</sequence>
<dbReference type="GO" id="GO:0043495">
    <property type="term" value="F:protein-membrane adaptor activity"/>
    <property type="evidence" value="ECO:0007669"/>
    <property type="project" value="TreeGrafter"/>
</dbReference>
<evidence type="ECO:0000313" key="6">
    <source>
        <dbReference type="Proteomes" id="UP000593565"/>
    </source>
</evidence>
<dbReference type="InterPro" id="IPR001478">
    <property type="entry name" value="PDZ"/>
</dbReference>
<dbReference type="SMART" id="SM00228">
    <property type="entry name" value="PDZ"/>
    <property type="match status" value="4"/>
</dbReference>
<dbReference type="PROSITE" id="PS50106">
    <property type="entry name" value="PDZ"/>
    <property type="match status" value="4"/>
</dbReference>
<dbReference type="AlphaFoldDB" id="A0A7J6ASZ0"/>
<feature type="domain" description="PDZ" evidence="4">
    <location>
        <begin position="387"/>
        <end position="467"/>
    </location>
</feature>
<dbReference type="GO" id="GO:0016324">
    <property type="term" value="C:apical plasma membrane"/>
    <property type="evidence" value="ECO:0007669"/>
    <property type="project" value="TreeGrafter"/>
</dbReference>
<comment type="subcellular location">
    <subcellularLocation>
        <location evidence="1">Cell membrane</location>
    </subcellularLocation>
</comment>
<keyword evidence="6" id="KW-1185">Reference proteome</keyword>
<gene>
    <name evidence="5" type="ORF">AMELA_G00101370</name>
</gene>
<dbReference type="InterPro" id="IPR041489">
    <property type="entry name" value="PDZ_6"/>
</dbReference>
<dbReference type="EMBL" id="JAAGNN010000008">
    <property type="protein sequence ID" value="KAF4086023.1"/>
    <property type="molecule type" value="Genomic_DNA"/>
</dbReference>
<dbReference type="Proteomes" id="UP000593565">
    <property type="component" value="Unassembled WGS sequence"/>
</dbReference>
<dbReference type="Pfam" id="PF17820">
    <property type="entry name" value="PDZ_6"/>
    <property type="match status" value="1"/>
</dbReference>
<dbReference type="PANTHER" id="PTHR14191">
    <property type="entry name" value="PDZ DOMAIN CONTAINING PROTEIN"/>
    <property type="match status" value="1"/>
</dbReference>
<dbReference type="PANTHER" id="PTHR14191:SF20">
    <property type="entry name" value="NA(+)_H(+) EXCHANGE REGULATORY COFACTOR NHE-RF4"/>
    <property type="match status" value="1"/>
</dbReference>
<name>A0A7J6ASZ0_AMEME</name>
<feature type="domain" description="PDZ" evidence="4">
    <location>
        <begin position="263"/>
        <end position="346"/>
    </location>
</feature>
<keyword evidence="2" id="KW-0472">Membrane</keyword>
<comment type="caution">
    <text evidence="5">The sequence shown here is derived from an EMBL/GenBank/DDBJ whole genome shotgun (WGS) entry which is preliminary data.</text>
</comment>
<evidence type="ECO:0000256" key="1">
    <source>
        <dbReference type="ARBA" id="ARBA00004236"/>
    </source>
</evidence>
<reference evidence="5 6" key="1">
    <citation type="submission" date="2020-02" db="EMBL/GenBank/DDBJ databases">
        <title>A chromosome-scale genome assembly of the black bullhead catfish (Ameiurus melas).</title>
        <authorList>
            <person name="Wen M."/>
            <person name="Zham M."/>
            <person name="Cabau C."/>
            <person name="Klopp C."/>
            <person name="Donnadieu C."/>
            <person name="Roques C."/>
            <person name="Bouchez O."/>
            <person name="Lampietro C."/>
            <person name="Jouanno E."/>
            <person name="Herpin A."/>
            <person name="Louis A."/>
            <person name="Berthelot C."/>
            <person name="Parey E."/>
            <person name="Roest-Crollius H."/>
            <person name="Braasch I."/>
            <person name="Postlethwait J."/>
            <person name="Robinson-Rechavi M."/>
            <person name="Echchiki A."/>
            <person name="Begum T."/>
            <person name="Montfort J."/>
            <person name="Schartl M."/>
            <person name="Bobe J."/>
            <person name="Guiguen Y."/>
        </authorList>
    </citation>
    <scope>NUCLEOTIDE SEQUENCE [LARGE SCALE GENOMIC DNA]</scope>
    <source>
        <strain evidence="5">M_S1</strain>
        <tissue evidence="5">Blood</tissue>
    </source>
</reference>
<feature type="domain" description="PDZ" evidence="4">
    <location>
        <begin position="43"/>
        <end position="125"/>
    </location>
</feature>
<feature type="domain" description="PDZ" evidence="4">
    <location>
        <begin position="137"/>
        <end position="235"/>
    </location>
</feature>
<dbReference type="InterPro" id="IPR051067">
    <property type="entry name" value="NHER"/>
</dbReference>
<evidence type="ECO:0000313" key="5">
    <source>
        <dbReference type="EMBL" id="KAF4086023.1"/>
    </source>
</evidence>
<accession>A0A7J6ASZ0</accession>
<protein>
    <recommendedName>
        <fullName evidence="4">PDZ domain-containing protein</fullName>
    </recommendedName>
</protein>
<dbReference type="CDD" id="cd06768">
    <property type="entry name" value="PDZ_NHERF-like"/>
    <property type="match status" value="4"/>
</dbReference>
<dbReference type="Pfam" id="PF00595">
    <property type="entry name" value="PDZ"/>
    <property type="match status" value="3"/>
</dbReference>
<proteinExistence type="predicted"/>
<evidence type="ECO:0000259" key="4">
    <source>
        <dbReference type="PROSITE" id="PS50106"/>
    </source>
</evidence>
<dbReference type="GO" id="GO:0072659">
    <property type="term" value="P:protein localization to plasma membrane"/>
    <property type="evidence" value="ECO:0007669"/>
    <property type="project" value="TreeGrafter"/>
</dbReference>
<keyword evidence="3" id="KW-0677">Repeat</keyword>
<keyword evidence="2" id="KW-1003">Cell membrane</keyword>
<organism evidence="5 6">
    <name type="scientific">Ameiurus melas</name>
    <name type="common">Black bullhead</name>
    <name type="synonym">Silurus melas</name>
    <dbReference type="NCBI Taxonomy" id="219545"/>
    <lineage>
        <taxon>Eukaryota</taxon>
        <taxon>Metazoa</taxon>
        <taxon>Chordata</taxon>
        <taxon>Craniata</taxon>
        <taxon>Vertebrata</taxon>
        <taxon>Euteleostomi</taxon>
        <taxon>Actinopterygii</taxon>
        <taxon>Neopterygii</taxon>
        <taxon>Teleostei</taxon>
        <taxon>Ostariophysi</taxon>
        <taxon>Siluriformes</taxon>
        <taxon>Ictaluridae</taxon>
        <taxon>Ameiurus</taxon>
    </lineage>
</organism>
<evidence type="ECO:0000256" key="2">
    <source>
        <dbReference type="ARBA" id="ARBA00022475"/>
    </source>
</evidence>
<evidence type="ECO:0000256" key="3">
    <source>
        <dbReference type="ARBA" id="ARBA00022737"/>
    </source>
</evidence>